<dbReference type="InterPro" id="IPR021759">
    <property type="entry name" value="WxLIP_HBD"/>
</dbReference>
<dbReference type="RefSeq" id="WP_205871603.1">
    <property type="nucleotide sequence ID" value="NZ_CP070872.1"/>
</dbReference>
<keyword evidence="2" id="KW-0812">Transmembrane</keyword>
<reference evidence="5 6" key="1">
    <citation type="submission" date="2021-02" db="EMBL/GenBank/DDBJ databases">
        <title>Complete genome sequence of Lactococcus lactis strain K_LL004.</title>
        <authorList>
            <person name="Kim H.B."/>
        </authorList>
    </citation>
    <scope>NUCLEOTIDE SEQUENCE [LARGE SCALE GENOMIC DNA]</scope>
    <source>
        <strain evidence="5 6">K_LL004</strain>
    </source>
</reference>
<evidence type="ECO:0000256" key="2">
    <source>
        <dbReference type="SAM" id="Phobius"/>
    </source>
</evidence>
<dbReference type="EMBL" id="CP070872">
    <property type="protein sequence ID" value="QSE76097.1"/>
    <property type="molecule type" value="Genomic_DNA"/>
</dbReference>
<protein>
    <submittedName>
        <fullName evidence="5">DUF916 and DUF3324 domain-containing protein</fullName>
    </submittedName>
</protein>
<keyword evidence="2" id="KW-1133">Transmembrane helix</keyword>
<accession>A0AA45KEZ6</accession>
<dbReference type="Pfam" id="PF06030">
    <property type="entry name" value="WxLIP_PGBD"/>
    <property type="match status" value="1"/>
</dbReference>
<feature type="coiled-coil region" evidence="1">
    <location>
        <begin position="355"/>
        <end position="393"/>
    </location>
</feature>
<keyword evidence="6" id="KW-1185">Reference proteome</keyword>
<organism evidence="5 6">
    <name type="scientific">Lactococcus taiwanensis</name>
    <dbReference type="NCBI Taxonomy" id="1151742"/>
    <lineage>
        <taxon>Bacteria</taxon>
        <taxon>Bacillati</taxon>
        <taxon>Bacillota</taxon>
        <taxon>Bacilli</taxon>
        <taxon>Lactobacillales</taxon>
        <taxon>Streptococcaceae</taxon>
        <taxon>Lactococcus</taxon>
    </lineage>
</organism>
<feature type="transmembrane region" description="Helical" evidence="2">
    <location>
        <begin position="335"/>
        <end position="356"/>
    </location>
</feature>
<dbReference type="AlphaFoldDB" id="A0AA45KEZ6"/>
<gene>
    <name evidence="5" type="ORF">JW886_06390</name>
</gene>
<evidence type="ECO:0000313" key="5">
    <source>
        <dbReference type="EMBL" id="QSE76097.1"/>
    </source>
</evidence>
<keyword evidence="1" id="KW-0175">Coiled coil</keyword>
<name>A0AA45KEZ6_9LACT</name>
<evidence type="ECO:0000313" key="6">
    <source>
        <dbReference type="Proteomes" id="UP000663608"/>
    </source>
</evidence>
<feature type="domain" description="WxL Interacting Protein peptidoglycan binding" evidence="3">
    <location>
        <begin position="29"/>
        <end position="147"/>
    </location>
</feature>
<dbReference type="KEGG" id="lti:JW886_06390"/>
<sequence length="393" mass="43996">MNKIKAIIAIIIALVLVRGGEVQAKTMDYSVNPILPENQVKKGVSYFDLLLEPDKQQTLEVELENLTEKKQTIKVLISSAVTNASGVVDYSPTNLPLDASLKYNIKDYTQAPKVVNLAAHERQVVKIKVKMPQTPFDGVIAGGITFQQEGQTEADNQAAAKGISVKNTYSYSIALLIRQNEKELPAQLKLHTIKAGQVNGRNVINVNLQNPEMAYLNTVNVEATVRGLTHKEVAYTYSNPMLQMAPNTNFNLPIPTSNQNAATRVSEPLQAGKYELEMVVSARTDPKGAYEATRNGKKENYRYQWTFKKTFTIAQGESDKLNKSDPTIKTTHKSWMWQGILLGLIFLMAAVLLLLIKKRRQTKAQEIENQKLREKLTKQAQTIEELNAQKKEK</sequence>
<dbReference type="Proteomes" id="UP000663608">
    <property type="component" value="Chromosome"/>
</dbReference>
<dbReference type="InterPro" id="IPR010317">
    <property type="entry name" value="WxLIP_PGBD"/>
</dbReference>
<keyword evidence="2" id="KW-0472">Membrane</keyword>
<dbReference type="Pfam" id="PF11797">
    <property type="entry name" value="WxLIP_HBD"/>
    <property type="match status" value="1"/>
</dbReference>
<evidence type="ECO:0000259" key="4">
    <source>
        <dbReference type="Pfam" id="PF11797"/>
    </source>
</evidence>
<evidence type="ECO:0000259" key="3">
    <source>
        <dbReference type="Pfam" id="PF06030"/>
    </source>
</evidence>
<feature type="domain" description="WxL Interacting Protein host binding" evidence="4">
    <location>
        <begin position="161"/>
        <end position="323"/>
    </location>
</feature>
<proteinExistence type="predicted"/>
<evidence type="ECO:0000256" key="1">
    <source>
        <dbReference type="SAM" id="Coils"/>
    </source>
</evidence>